<reference evidence="1 2" key="1">
    <citation type="submission" date="2024-05" db="EMBL/GenBank/DDBJ databases">
        <authorList>
            <person name="De Oliveira J.P."/>
            <person name="Noriler S.A."/>
            <person name="De Oliveira A.G."/>
            <person name="Sipoli D.S."/>
        </authorList>
    </citation>
    <scope>NUCLEOTIDE SEQUENCE [LARGE SCALE GENOMIC DNA]</scope>
    <source>
        <strain evidence="1 2">LABIM189</strain>
    </source>
</reference>
<proteinExistence type="predicted"/>
<gene>
    <name evidence="1" type="primary">csy2</name>
    <name evidence="1" type="ORF">ABGV49_01290</name>
</gene>
<sequence length="332" mass="36377">MRAELHSLVQGLLILPRLRVQNANTLSSPHTWGFPAPSAFTGLMTALERKLGADSGLAFHGVGVICHGYQTQTNGDYIQRFNLSRNPVDKDGGTAAIVEEGRIHLDLTLVFGVSGNALAQNDDALEKRAADIGRALETMRVAGGTLIPPPAGHYTPKPLLTTLPEGEDERAARFRSLRRRWLPGFALVARDDLLRSHHASLRETEPGATLLDAWLDKSRLNHWPETGDGGQVVWRHSRQQGEGWIVPIPVGYGAISELHPAGSVANARDAAAPFRFVESLYSLGEWISPHRLQDAADLLWYSNYDAELGVYRCRNDYQAPSPSTQNDLGVEA</sequence>
<keyword evidence="2" id="KW-1185">Reference proteome</keyword>
<dbReference type="CDD" id="cd09676">
    <property type="entry name" value="Csy2_I-F"/>
    <property type="match status" value="1"/>
</dbReference>
<accession>A0ABV0F6Z0</accession>
<name>A0ABV0F6Z0_9NEIS</name>
<dbReference type="Pfam" id="PF09614">
    <property type="entry name" value="Cas_Csy2"/>
    <property type="match status" value="1"/>
</dbReference>
<evidence type="ECO:0000313" key="2">
    <source>
        <dbReference type="Proteomes" id="UP001455709"/>
    </source>
</evidence>
<dbReference type="NCBIfam" id="TIGR02565">
    <property type="entry name" value="cas_Csy2"/>
    <property type="match status" value="1"/>
</dbReference>
<dbReference type="EMBL" id="JBDOJC010000001">
    <property type="protein sequence ID" value="MEO2215696.1"/>
    <property type="molecule type" value="Genomic_DNA"/>
</dbReference>
<dbReference type="RefSeq" id="WP_347369437.1">
    <property type="nucleotide sequence ID" value="NZ_JBDOJC010000001.1"/>
</dbReference>
<organism evidence="1 2">
    <name type="scientific">Chromobacterium vaccinii</name>
    <dbReference type="NCBI Taxonomy" id="1108595"/>
    <lineage>
        <taxon>Bacteria</taxon>
        <taxon>Pseudomonadati</taxon>
        <taxon>Pseudomonadota</taxon>
        <taxon>Betaproteobacteria</taxon>
        <taxon>Neisseriales</taxon>
        <taxon>Chromobacteriaceae</taxon>
        <taxon>Chromobacterium</taxon>
    </lineage>
</organism>
<protein>
    <submittedName>
        <fullName evidence="1">Type I-F CRISPR-associated protein Csy2</fullName>
    </submittedName>
</protein>
<comment type="caution">
    <text evidence="1">The sequence shown here is derived from an EMBL/GenBank/DDBJ whole genome shotgun (WGS) entry which is preliminary data.</text>
</comment>
<evidence type="ECO:0000313" key="1">
    <source>
        <dbReference type="EMBL" id="MEO2215696.1"/>
    </source>
</evidence>
<dbReference type="Proteomes" id="UP001455709">
    <property type="component" value="Unassembled WGS sequence"/>
</dbReference>
<dbReference type="InterPro" id="IPR013398">
    <property type="entry name" value="CRISPR-assoc_prot_Csy2"/>
</dbReference>